<evidence type="ECO:0000259" key="3">
    <source>
        <dbReference type="Pfam" id="PF23598"/>
    </source>
</evidence>
<keyword evidence="6" id="KW-1185">Reference proteome</keyword>
<dbReference type="PANTHER" id="PTHR47186">
    <property type="entry name" value="LEUCINE-RICH REPEAT-CONTAINING PROTEIN 57"/>
    <property type="match status" value="1"/>
</dbReference>
<keyword evidence="1" id="KW-0677">Repeat</keyword>
<evidence type="ECO:0000259" key="4">
    <source>
        <dbReference type="Pfam" id="PF25019"/>
    </source>
</evidence>
<evidence type="ECO:0000256" key="1">
    <source>
        <dbReference type="ARBA" id="ARBA00022737"/>
    </source>
</evidence>
<dbReference type="Gene3D" id="3.80.10.10">
    <property type="entry name" value="Ribonuclease Inhibitor"/>
    <property type="match status" value="6"/>
</dbReference>
<dbReference type="EMBL" id="LWDX02068902">
    <property type="protein sequence ID" value="OEL14814.1"/>
    <property type="molecule type" value="Genomic_DNA"/>
</dbReference>
<protein>
    <submittedName>
        <fullName evidence="5">Uncharacterized protein</fullName>
    </submittedName>
</protein>
<dbReference type="InterPro" id="IPR055414">
    <property type="entry name" value="LRR_R13L4/SHOC2-like"/>
</dbReference>
<feature type="domain" description="R13L1/DRL21-like LRR repeat region" evidence="4">
    <location>
        <begin position="403"/>
        <end position="526"/>
    </location>
</feature>
<feature type="domain" description="R13L1/DRL21-like LRR repeat region" evidence="4">
    <location>
        <begin position="1353"/>
        <end position="1461"/>
    </location>
</feature>
<dbReference type="Proteomes" id="UP000095767">
    <property type="component" value="Unassembled WGS sequence"/>
</dbReference>
<organism evidence="5 6">
    <name type="scientific">Dichanthelium oligosanthes</name>
    <dbReference type="NCBI Taxonomy" id="888268"/>
    <lineage>
        <taxon>Eukaryota</taxon>
        <taxon>Viridiplantae</taxon>
        <taxon>Streptophyta</taxon>
        <taxon>Embryophyta</taxon>
        <taxon>Tracheophyta</taxon>
        <taxon>Spermatophyta</taxon>
        <taxon>Magnoliopsida</taxon>
        <taxon>Liliopsida</taxon>
        <taxon>Poales</taxon>
        <taxon>Poaceae</taxon>
        <taxon>PACMAD clade</taxon>
        <taxon>Panicoideae</taxon>
        <taxon>Panicodae</taxon>
        <taxon>Paniceae</taxon>
        <taxon>Dichantheliinae</taxon>
        <taxon>Dichanthelium</taxon>
    </lineage>
</organism>
<feature type="domain" description="Disease resistance R13L4/SHOC-2-like LRR" evidence="3">
    <location>
        <begin position="71"/>
        <end position="306"/>
    </location>
</feature>
<sequence length="1738" mass="196340">MHDLVHELARSVAVDEVAISDANRQGSSSPKMENYRYMLFSNFIGWTPESSDMPSKARAIHFKDCTGCKPSMNTFAETKWLRVLDFSGMQTVKLPKSMKKLHHLQVLNLSGNTSLEKLRGSICNLQKVHYLDLRGCSNLKELPEAVHKLKDLVHLDLSGCTSLQKLPSQFGKLLKLSFLSLSCCSKLETLPDSFSQLRNLEHLNLSFCSRLKQLNNVSFKRMKGLLYVSMSSCTSLEVLPEFCGDNNGCLKLEILDLSYCDQLNTLPESCAGLHKLRFLNLSGCSHIQNILFFLSKFTKLEYLNLSGVLMEKGLPGVDMKRDSEAPGPSAGHCSNYSSEELSPRKLHEILKNMYHLEYFSVGGVSLFSEQGISRDLLTLPDFVVSKRGSGDCSNITLLQYILDSTHYELNIRCLEIVKFTEEVKKVELGKRHQLGSLSLEWSSSEWYTPSEPTVKAMDVLENLKPHQSLEHLTIKGYNHSIFPRWFVEISNTLPNLVKLVLSDLVCCDHLPILGNLPKLEELEIRNIPRLKEAYLAPCKNLKRLSLIDLASGCTLGFCRNGWASIRAKRNCEEIHDLESGLAEELESHVVSKKQSGGPSQGNKETVLGGIKSKGPTSDVPVSSPALTASKEAFPLLCYLKIKYCKHLRLYPSILKCEEYFINESNLEFITETWSSTSILACKMHIKSCSYDNVKLLQFLDVNIGELIIDGCSNDKEESGGEGEDVKIMGKESDRIEKKFGKQTIQKIKITNYENYDLQNLPFIPSLRDLEIDCVKRIDSFSPLTRLACLEKLTLSSPENFLHIDKVKIINAIPRIQCIKINKAMYFSPQESDFLILGQNRDFGITELFITNLENVKNTNDDSPGELARYNQVRRLSLLWPKNARSILIQRLLRAKDFPNEAYSILSQGSDDWLKEARSILSQGLLGSDDWSNDARSSFSQGLSRADDSAVLCRLQPHPTNLSTLRIEGYRDVTFCAWMSNPNNYLPNLVKVELIGMPRCNRLPSLGQLAILEELHISHMPNIREVDSSFYGGRHPFRKLRELRINNMVNLEVWSTNLEPSAAQMSCDVEQLEEEIFPCLQNLIVESCPRLTPGSAFQGCIRRIVDLCSKLAISSEKLVACSPAGSVLELEAKIYGFSNTLKLIQYLGIKGDPRLMLGSAFLDCIRRIVGSCSEAEISSGMFVGSLSGLSRLEVETNIFGLSDGSELLQYSVNLSNLTIKSVSDLITLTEVIRNCHSLRSLQILECWNFSAIPDWLGDLASLEEIEVHAPKLQCLPQAIKGMTSLKKLILKKCNYKLRERCSSSGQDYDKIKHIKHVDTNEVITLFQSFGPDFSASSSSDITLLQKITSPQLIELNINCLERLSTSEAKKIKLAEKEELCSLSLDWSSYDRRSSSELDKTVLEELRPHLNLKRLCIKNYIGSGFPNWMASLPNLVRLELFNVLAGCLHLDGLQNLEDLCISSFYWRGTHLLPMHMDPRYGTSPKHIVSTQTLKNLKRVTIAGVGNLVWETSTSCCIEQNHDNNMEISQRPMERTRNSIDSQSYCWPTKCIYPALEYLEIDSCSDLKFEPSLPRSARYVISGSKQYRRLFELPSFKQIMGLSASASSSKMEIKYSSDLSFRSFDSLRQLDVDELTVDSCNDSIPLPECIQSWKSLRKVEILNCENIETLPEWLGHMASLHELKVETYWMKILPPCIKKLTSLQTLTLSKCTKRFKQRCSKEGDDWSKIKHIENVQIELRP</sequence>
<name>A0A1E5UPN2_9POAL</name>
<evidence type="ECO:0000256" key="2">
    <source>
        <dbReference type="SAM" id="MobiDB-lite"/>
    </source>
</evidence>
<feature type="compositionally biased region" description="Polar residues" evidence="2">
    <location>
        <begin position="592"/>
        <end position="603"/>
    </location>
</feature>
<reference evidence="5 6" key="1">
    <citation type="submission" date="2016-09" db="EMBL/GenBank/DDBJ databases">
        <title>The draft genome of Dichanthelium oligosanthes: A C3 panicoid grass species.</title>
        <authorList>
            <person name="Studer A.J."/>
            <person name="Schnable J.C."/>
            <person name="Brutnell T.P."/>
        </authorList>
    </citation>
    <scope>NUCLEOTIDE SEQUENCE [LARGE SCALE GENOMIC DNA]</scope>
    <source>
        <strain evidence="6">cv. Kellogg 1175</strain>
        <tissue evidence="5">Leaf</tissue>
    </source>
</reference>
<dbReference type="SUPFAM" id="SSF52047">
    <property type="entry name" value="RNI-like"/>
    <property type="match status" value="1"/>
</dbReference>
<proteinExistence type="predicted"/>
<gene>
    <name evidence="5" type="ORF">BAE44_0024167</name>
</gene>
<comment type="caution">
    <text evidence="5">The sequence shown here is derived from an EMBL/GenBank/DDBJ whole genome shotgun (WGS) entry which is preliminary data.</text>
</comment>
<evidence type="ECO:0000313" key="5">
    <source>
        <dbReference type="EMBL" id="OEL14814.1"/>
    </source>
</evidence>
<evidence type="ECO:0000313" key="6">
    <source>
        <dbReference type="Proteomes" id="UP000095767"/>
    </source>
</evidence>
<dbReference type="SUPFAM" id="SSF52058">
    <property type="entry name" value="L domain-like"/>
    <property type="match status" value="3"/>
</dbReference>
<dbReference type="OrthoDB" id="608636at2759"/>
<dbReference type="Pfam" id="PF23598">
    <property type="entry name" value="LRR_14"/>
    <property type="match status" value="1"/>
</dbReference>
<accession>A0A1E5UPN2</accession>
<dbReference type="InterPro" id="IPR056789">
    <property type="entry name" value="LRR_R13L1-DRL21"/>
</dbReference>
<dbReference type="InterPro" id="IPR032675">
    <property type="entry name" value="LRR_dom_sf"/>
</dbReference>
<dbReference type="Pfam" id="PF25019">
    <property type="entry name" value="LRR_R13L1-DRL21"/>
    <property type="match status" value="3"/>
</dbReference>
<feature type="domain" description="R13L1/DRL21-like LRR repeat region" evidence="4">
    <location>
        <begin position="930"/>
        <end position="1019"/>
    </location>
</feature>
<feature type="region of interest" description="Disordered" evidence="2">
    <location>
        <begin position="592"/>
        <end position="622"/>
    </location>
</feature>
<dbReference type="PANTHER" id="PTHR47186:SF34">
    <property type="entry name" value="DISEASE RESISTANCE PROTEIN RGA2-LIKE"/>
    <property type="match status" value="1"/>
</dbReference>